<reference evidence="3" key="1">
    <citation type="submission" date="2018-06" db="EMBL/GenBank/DDBJ databases">
        <title>Aestuariibacter litoralis strain KCTC 52945T.</title>
        <authorList>
            <person name="Li X."/>
            <person name="Salam N."/>
            <person name="Li J.-L."/>
            <person name="Chen Y.-M."/>
            <person name="Yang Z.-W."/>
            <person name="Zhang L.-Y."/>
            <person name="Han M.-X."/>
            <person name="Xiao M."/>
            <person name="Li W.-J."/>
        </authorList>
    </citation>
    <scope>NUCLEOTIDE SEQUENCE [LARGE SCALE GENOMIC DNA]</scope>
    <source>
        <strain evidence="3">KCTC 52945</strain>
    </source>
</reference>
<sequence>MPWVKPGMRSPIGSKIMTDDSHSYGAPNRQEDEASPGDAATQAETGLGDVLGQPASEAPRLPPREPLRRPPPAAAGQARLQPSWILSATGEQLTRDEILARYRRQRGLPEHPFENGVRPVPPPGYRDRIMTQPRPARFMARAAEPEPPPMRTPRTFTVGQTIAIAAAAAVMAGGGAVALSMLVQGGFVPGGLAPAGLQALAVAPPAEAQAAPLAPKLELSQAASQHDTVIDKKPIATATLQVADVTGETNSFIPLALHAEPAGLGNDMLLKISGVPEGAYLTSGRRQDDQVWTLSLADIKNVKLVVPQTDDPQIDLAVAAFEPKTGELAAPVKTMTVALKDVVVEPTSAPPPGQMTPTTAEARPNAPAAADPARPAAIPPPQSVGVALSVPETAQTQELITRGDQLFRSGDVKMALRSYERAWGNDGSAAAAFGIARSHDPLVLAALAANNGTPNRDQAILWYQRAAAAGNPQAAEAIVKLQMGP</sequence>
<accession>A0A2W2BW04</accession>
<feature type="region of interest" description="Disordered" evidence="1">
    <location>
        <begin position="1"/>
        <end position="83"/>
    </location>
</feature>
<feature type="compositionally biased region" description="Low complexity" evidence="1">
    <location>
        <begin position="356"/>
        <end position="376"/>
    </location>
</feature>
<name>A0A2W2BW04_9HYPH</name>
<gene>
    <name evidence="2" type="ORF">DK847_04245</name>
</gene>
<dbReference type="AlphaFoldDB" id="A0A2W2BW04"/>
<dbReference type="Proteomes" id="UP000248795">
    <property type="component" value="Unassembled WGS sequence"/>
</dbReference>
<organism evidence="2 3">
    <name type="scientific">Aestuariivirga litoralis</name>
    <dbReference type="NCBI Taxonomy" id="2650924"/>
    <lineage>
        <taxon>Bacteria</taxon>
        <taxon>Pseudomonadati</taxon>
        <taxon>Pseudomonadota</taxon>
        <taxon>Alphaproteobacteria</taxon>
        <taxon>Hyphomicrobiales</taxon>
        <taxon>Aestuariivirgaceae</taxon>
        <taxon>Aestuariivirga</taxon>
    </lineage>
</organism>
<protein>
    <recommendedName>
        <fullName evidence="4">Sel1 repeat family protein</fullName>
    </recommendedName>
</protein>
<evidence type="ECO:0000313" key="3">
    <source>
        <dbReference type="Proteomes" id="UP000248795"/>
    </source>
</evidence>
<comment type="caution">
    <text evidence="2">The sequence shown here is derived from an EMBL/GenBank/DDBJ whole genome shotgun (WGS) entry which is preliminary data.</text>
</comment>
<feature type="region of interest" description="Disordered" evidence="1">
    <location>
        <begin position="346"/>
        <end position="384"/>
    </location>
</feature>
<keyword evidence="3" id="KW-1185">Reference proteome</keyword>
<dbReference type="InterPro" id="IPR011990">
    <property type="entry name" value="TPR-like_helical_dom_sf"/>
</dbReference>
<evidence type="ECO:0008006" key="4">
    <source>
        <dbReference type="Google" id="ProtNLM"/>
    </source>
</evidence>
<evidence type="ECO:0000256" key="1">
    <source>
        <dbReference type="SAM" id="MobiDB-lite"/>
    </source>
</evidence>
<proteinExistence type="predicted"/>
<dbReference type="EMBL" id="QKVK01000002">
    <property type="protein sequence ID" value="PZF77656.1"/>
    <property type="molecule type" value="Genomic_DNA"/>
</dbReference>
<dbReference type="Gene3D" id="1.25.40.10">
    <property type="entry name" value="Tetratricopeptide repeat domain"/>
    <property type="match status" value="1"/>
</dbReference>
<evidence type="ECO:0000313" key="2">
    <source>
        <dbReference type="EMBL" id="PZF77656.1"/>
    </source>
</evidence>